<evidence type="ECO:0000313" key="5">
    <source>
        <dbReference type="Proteomes" id="UP000473089"/>
    </source>
</evidence>
<evidence type="ECO:0000256" key="1">
    <source>
        <dbReference type="ARBA" id="ARBA00001946"/>
    </source>
</evidence>
<dbReference type="GO" id="GO:0006753">
    <property type="term" value="P:nucleoside phosphate metabolic process"/>
    <property type="evidence" value="ECO:0007669"/>
    <property type="project" value="TreeGrafter"/>
</dbReference>
<dbReference type="CDD" id="cd03424">
    <property type="entry name" value="NUDIX_ADPRase_Nudt5_UGPPase_Nudt14"/>
    <property type="match status" value="1"/>
</dbReference>
<keyword evidence="2 4" id="KW-0378">Hydrolase</keyword>
<dbReference type="GO" id="GO:0019693">
    <property type="term" value="P:ribose phosphate metabolic process"/>
    <property type="evidence" value="ECO:0007669"/>
    <property type="project" value="TreeGrafter"/>
</dbReference>
<dbReference type="PANTHER" id="PTHR11839">
    <property type="entry name" value="UDP/ADP-SUGAR PYROPHOSPHATASE"/>
    <property type="match status" value="1"/>
</dbReference>
<dbReference type="PROSITE" id="PS51462">
    <property type="entry name" value="NUDIX"/>
    <property type="match status" value="1"/>
</dbReference>
<evidence type="ECO:0000313" key="4">
    <source>
        <dbReference type="EMBL" id="NFA61330.1"/>
    </source>
</evidence>
<dbReference type="PANTHER" id="PTHR11839:SF18">
    <property type="entry name" value="NUDIX HYDROLASE DOMAIN-CONTAINING PROTEIN"/>
    <property type="match status" value="1"/>
</dbReference>
<comment type="cofactor">
    <cofactor evidence="1">
        <name>Mg(2+)</name>
        <dbReference type="ChEBI" id="CHEBI:18420"/>
    </cofactor>
</comment>
<evidence type="ECO:0000256" key="2">
    <source>
        <dbReference type="ARBA" id="ARBA00022801"/>
    </source>
</evidence>
<dbReference type="PRINTS" id="PR00502">
    <property type="entry name" value="NUDIXFAMILY"/>
</dbReference>
<dbReference type="InterPro" id="IPR000086">
    <property type="entry name" value="NUDIX_hydrolase_dom"/>
</dbReference>
<dbReference type="Proteomes" id="UP000473089">
    <property type="component" value="Unassembled WGS sequence"/>
</dbReference>
<dbReference type="InterPro" id="IPR020476">
    <property type="entry name" value="Nudix_hydrolase"/>
</dbReference>
<dbReference type="EMBL" id="SGJP01000029">
    <property type="protein sequence ID" value="NFA61330.1"/>
    <property type="molecule type" value="Genomic_DNA"/>
</dbReference>
<comment type="caution">
    <text evidence="4">The sequence shown here is derived from an EMBL/GenBank/DDBJ whole genome shotgun (WGS) entry which is preliminary data.</text>
</comment>
<protein>
    <submittedName>
        <fullName evidence="4">NUDIX hydrolase</fullName>
    </submittedName>
</protein>
<reference evidence="4 5" key="1">
    <citation type="submission" date="2019-02" db="EMBL/GenBank/DDBJ databases">
        <title>Genome sequencing of Clostridium botulinum clinical isolates.</title>
        <authorList>
            <person name="Brunt J."/>
            <person name="Van Vliet A.H.M."/>
            <person name="Stringer S.C."/>
            <person name="Grant K.A."/>
            <person name="Carter A.C."/>
            <person name="Peck M.W."/>
        </authorList>
    </citation>
    <scope>NUCLEOTIDE SEQUENCE [LARGE SCALE GENOMIC DNA]</scope>
    <source>
        <strain evidence="4 5">R1125/03</strain>
    </source>
</reference>
<organism evidence="4 5">
    <name type="scientific">Clostridium botulinum</name>
    <dbReference type="NCBI Taxonomy" id="1491"/>
    <lineage>
        <taxon>Bacteria</taxon>
        <taxon>Bacillati</taxon>
        <taxon>Bacillota</taxon>
        <taxon>Clostridia</taxon>
        <taxon>Eubacteriales</taxon>
        <taxon>Clostridiaceae</taxon>
        <taxon>Clostridium</taxon>
    </lineage>
</organism>
<dbReference type="GO" id="GO:0016787">
    <property type="term" value="F:hydrolase activity"/>
    <property type="evidence" value="ECO:0007669"/>
    <property type="project" value="UniProtKB-KW"/>
</dbReference>
<dbReference type="AlphaFoldDB" id="A0A6M0T2Y8"/>
<accession>A0A6M0T2Y8</accession>
<dbReference type="FunFam" id="3.90.79.10:FF:000024">
    <property type="entry name" value="ADP-ribose pyrophosphatase"/>
    <property type="match status" value="1"/>
</dbReference>
<dbReference type="GO" id="GO:0005829">
    <property type="term" value="C:cytosol"/>
    <property type="evidence" value="ECO:0007669"/>
    <property type="project" value="TreeGrafter"/>
</dbReference>
<name>A0A6M0T2Y8_CLOBO</name>
<dbReference type="Gene3D" id="3.90.79.10">
    <property type="entry name" value="Nucleoside Triphosphate Pyrophosphohydrolase"/>
    <property type="match status" value="1"/>
</dbReference>
<dbReference type="Pfam" id="PF00293">
    <property type="entry name" value="NUDIX"/>
    <property type="match status" value="1"/>
</dbReference>
<evidence type="ECO:0000259" key="3">
    <source>
        <dbReference type="PROSITE" id="PS51462"/>
    </source>
</evidence>
<feature type="domain" description="Nudix hydrolase" evidence="3">
    <location>
        <begin position="39"/>
        <end position="169"/>
    </location>
</feature>
<sequence>MNFYEKTLDEQEIYKGKIINVVKQKVKLPNGKESFREIVKHPGAVAILAYKDNNTVLLVNQFRKAIDKHILEIPAGKIENGEDIKDSAIRELEEETGYKAGNMEYLGKIVTSPGFTNEYIYIYRGTNLYKGREGIQDEDEFIDLLEVNIEKLKEYIKSGEVIDGKTISAVMMDNLFKD</sequence>
<dbReference type="InterPro" id="IPR015797">
    <property type="entry name" value="NUDIX_hydrolase-like_dom_sf"/>
</dbReference>
<gene>
    <name evidence="4" type="ORF">EXM42_13285</name>
</gene>
<dbReference type="SUPFAM" id="SSF55811">
    <property type="entry name" value="Nudix"/>
    <property type="match status" value="1"/>
</dbReference>
<proteinExistence type="predicted"/>